<dbReference type="EMBL" id="JBFXLS010000045">
    <property type="protein sequence ID" value="KAL2824311.1"/>
    <property type="molecule type" value="Genomic_DNA"/>
</dbReference>
<dbReference type="PANTHER" id="PTHR12801">
    <property type="entry name" value="RNA EXONUCLEASE REXO1 / RECO3 FAMILY MEMBER-RELATED"/>
    <property type="match status" value="1"/>
</dbReference>
<dbReference type="Proteomes" id="UP001610335">
    <property type="component" value="Unassembled WGS sequence"/>
</dbReference>
<name>A0ABR4I9A6_9EURO</name>
<evidence type="ECO:0000259" key="5">
    <source>
        <dbReference type="SMART" id="SM00479"/>
    </source>
</evidence>
<feature type="compositionally biased region" description="Basic residues" evidence="4">
    <location>
        <begin position="17"/>
        <end position="26"/>
    </location>
</feature>
<feature type="region of interest" description="Disordered" evidence="4">
    <location>
        <begin position="1"/>
        <end position="44"/>
    </location>
</feature>
<dbReference type="Pfam" id="PF00929">
    <property type="entry name" value="RNase_T"/>
    <property type="match status" value="1"/>
</dbReference>
<dbReference type="PANTHER" id="PTHR12801:SF114">
    <property type="entry name" value="EXONUCLEASE, PUTATIVE (AFU_ORTHOLOGUE AFUA_7G00870)-RELATED"/>
    <property type="match status" value="1"/>
</dbReference>
<keyword evidence="1" id="KW-0540">Nuclease</keyword>
<evidence type="ECO:0000256" key="1">
    <source>
        <dbReference type="ARBA" id="ARBA00022722"/>
    </source>
</evidence>
<dbReference type="InterPro" id="IPR013520">
    <property type="entry name" value="Ribonucl_H"/>
</dbReference>
<dbReference type="SUPFAM" id="SSF53098">
    <property type="entry name" value="Ribonuclease H-like"/>
    <property type="match status" value="1"/>
</dbReference>
<comment type="caution">
    <text evidence="6">The sequence shown here is derived from an EMBL/GenBank/DDBJ whole genome shotgun (WGS) entry which is preliminary data.</text>
</comment>
<proteinExistence type="predicted"/>
<feature type="region of interest" description="Disordered" evidence="4">
    <location>
        <begin position="332"/>
        <end position="351"/>
    </location>
</feature>
<keyword evidence="2" id="KW-0378">Hydrolase</keyword>
<reference evidence="6 7" key="1">
    <citation type="submission" date="2024-07" db="EMBL/GenBank/DDBJ databases">
        <title>Section-level genome sequencing and comparative genomics of Aspergillus sections Usti and Cavernicolus.</title>
        <authorList>
            <consortium name="Lawrence Berkeley National Laboratory"/>
            <person name="Nybo J.L."/>
            <person name="Vesth T.C."/>
            <person name="Theobald S."/>
            <person name="Frisvad J.C."/>
            <person name="Larsen T.O."/>
            <person name="Kjaerboelling I."/>
            <person name="Rothschild-Mancinelli K."/>
            <person name="Lyhne E.K."/>
            <person name="Kogle M.E."/>
            <person name="Barry K."/>
            <person name="Clum A."/>
            <person name="Na H."/>
            <person name="Ledsgaard L."/>
            <person name="Lin J."/>
            <person name="Lipzen A."/>
            <person name="Kuo A."/>
            <person name="Riley R."/>
            <person name="Mondo S."/>
            <person name="LaButti K."/>
            <person name="Haridas S."/>
            <person name="Pangalinan J."/>
            <person name="Salamov A.A."/>
            <person name="Simmons B.A."/>
            <person name="Magnuson J.K."/>
            <person name="Chen J."/>
            <person name="Drula E."/>
            <person name="Henrissat B."/>
            <person name="Wiebenga A."/>
            <person name="Lubbers R.J."/>
            <person name="Gomes A.C."/>
            <person name="Makela M.R."/>
            <person name="Stajich J."/>
            <person name="Grigoriev I.V."/>
            <person name="Mortensen U.H."/>
            <person name="De vries R.P."/>
            <person name="Baker S.E."/>
            <person name="Andersen M.R."/>
        </authorList>
    </citation>
    <scope>NUCLEOTIDE SEQUENCE [LARGE SCALE GENOMIC DNA]</scope>
    <source>
        <strain evidence="6 7">CBS 600.67</strain>
    </source>
</reference>
<accession>A0ABR4I9A6</accession>
<evidence type="ECO:0000256" key="3">
    <source>
        <dbReference type="ARBA" id="ARBA00022839"/>
    </source>
</evidence>
<dbReference type="SMART" id="SM00479">
    <property type="entry name" value="EXOIII"/>
    <property type="match status" value="1"/>
</dbReference>
<dbReference type="Gene3D" id="3.30.420.10">
    <property type="entry name" value="Ribonuclease H-like superfamily/Ribonuclease H"/>
    <property type="match status" value="1"/>
</dbReference>
<evidence type="ECO:0000313" key="7">
    <source>
        <dbReference type="Proteomes" id="UP001610335"/>
    </source>
</evidence>
<dbReference type="InterPro" id="IPR012337">
    <property type="entry name" value="RNaseH-like_sf"/>
</dbReference>
<evidence type="ECO:0000256" key="4">
    <source>
        <dbReference type="SAM" id="MobiDB-lite"/>
    </source>
</evidence>
<protein>
    <submittedName>
        <fullName evidence="6">Ribonuclease H-like domain-containing protein</fullName>
    </submittedName>
</protein>
<dbReference type="InterPro" id="IPR036397">
    <property type="entry name" value="RNaseH_sf"/>
</dbReference>
<feature type="domain" description="Exonuclease" evidence="5">
    <location>
        <begin position="115"/>
        <end position="316"/>
    </location>
</feature>
<dbReference type="CDD" id="cd06137">
    <property type="entry name" value="DEDDh_RNase"/>
    <property type="match status" value="1"/>
</dbReference>
<gene>
    <name evidence="6" type="ORF">BDW59DRAFT_162649</name>
</gene>
<evidence type="ECO:0000256" key="2">
    <source>
        <dbReference type="ARBA" id="ARBA00022801"/>
    </source>
</evidence>
<keyword evidence="7" id="KW-1185">Reference proteome</keyword>
<organism evidence="6 7">
    <name type="scientific">Aspergillus cavernicola</name>
    <dbReference type="NCBI Taxonomy" id="176166"/>
    <lineage>
        <taxon>Eukaryota</taxon>
        <taxon>Fungi</taxon>
        <taxon>Dikarya</taxon>
        <taxon>Ascomycota</taxon>
        <taxon>Pezizomycotina</taxon>
        <taxon>Eurotiomycetes</taxon>
        <taxon>Eurotiomycetidae</taxon>
        <taxon>Eurotiales</taxon>
        <taxon>Aspergillaceae</taxon>
        <taxon>Aspergillus</taxon>
        <taxon>Aspergillus subgen. Nidulantes</taxon>
    </lineage>
</organism>
<sequence>MSKRGSKTALCGEKPPKTQKKTKSRTVKTTATTPSGKAKRAASQKRRAELAEKGLFKSQGSEWTLIPDAQRNEFITLLAGLIHSAEDLTQARYRNDMWAAAKHDPKAAGKEKKLRVVALDCEMVTIAPKQAKEGGDDEQQQQQQYGFWTRNGNEREHLVQLCVVDVLTGTTIIDTAVKPPVGWEVTDWRTRYSGMSAGRFARYQSASRCVGGVLKAREMVLNLINKETILVGHSMNHDLNILEISHKRVVDTQIVTRKAVAAKAMDPVRRYSLKELCLELLGRTLQTGHGKSGHNCVEDVLAPREIVIWWLKEENQGVREAWIRKKVAEAAAAESAGESSSEPSHDLSGYL</sequence>
<keyword evidence="3" id="KW-0269">Exonuclease</keyword>
<dbReference type="InterPro" id="IPR047021">
    <property type="entry name" value="REXO1/3/4-like"/>
</dbReference>
<evidence type="ECO:0000313" key="6">
    <source>
        <dbReference type="EMBL" id="KAL2824311.1"/>
    </source>
</evidence>
<feature type="compositionally biased region" description="Low complexity" evidence="4">
    <location>
        <begin position="332"/>
        <end position="342"/>
    </location>
</feature>